<comment type="subunit">
    <text evidence="5">Associates with stalled 50S ribosomal subunits. Binds to RqcP.</text>
</comment>
<keyword evidence="1 5" id="KW-0820">tRNA-binding</keyword>
<dbReference type="AlphaFoldDB" id="L0K958"/>
<dbReference type="InterPro" id="IPR043682">
    <property type="entry name" value="RqcH_bacterial"/>
</dbReference>
<feature type="domain" description="NFACT RNA-binding" evidence="6">
    <location>
        <begin position="463"/>
        <end position="559"/>
    </location>
</feature>
<dbReference type="PANTHER" id="PTHR15239:SF6">
    <property type="entry name" value="RIBOSOME QUALITY CONTROL COMPLEX SUBUNIT NEMF"/>
    <property type="match status" value="1"/>
</dbReference>
<feature type="coiled-coil region" evidence="5">
    <location>
        <begin position="292"/>
        <end position="334"/>
    </location>
</feature>
<gene>
    <name evidence="5" type="primary">rqcH</name>
    <name evidence="7" type="ordered locus">Halha_0923</name>
</gene>
<evidence type="ECO:0000256" key="1">
    <source>
        <dbReference type="ARBA" id="ARBA00022555"/>
    </source>
</evidence>
<dbReference type="Pfam" id="PF05833">
    <property type="entry name" value="NFACT_N"/>
    <property type="match status" value="1"/>
</dbReference>
<dbReference type="Gene3D" id="2.30.310.10">
    <property type="entry name" value="ibrinogen binding protein from staphylococcus aureus domain"/>
    <property type="match status" value="1"/>
</dbReference>
<keyword evidence="2 5" id="KW-0699">rRNA-binding</keyword>
<reference evidence="8" key="1">
    <citation type="submission" date="2012-02" db="EMBL/GenBank/DDBJ databases">
        <title>The complete genome of Halobacteroides halobius DSM 5150.</title>
        <authorList>
            <person name="Lucas S."/>
            <person name="Copeland A."/>
            <person name="Lapidus A."/>
            <person name="Glavina del Rio T."/>
            <person name="Dalin E."/>
            <person name="Tice H."/>
            <person name="Bruce D."/>
            <person name="Goodwin L."/>
            <person name="Pitluck S."/>
            <person name="Peters L."/>
            <person name="Mikhailova N."/>
            <person name="Gu W."/>
            <person name="Kyrpides N."/>
            <person name="Mavromatis K."/>
            <person name="Ivanova N."/>
            <person name="Brettin T."/>
            <person name="Detter J.C."/>
            <person name="Han C."/>
            <person name="Larimer F."/>
            <person name="Land M."/>
            <person name="Hauser L."/>
            <person name="Markowitz V."/>
            <person name="Cheng J.-F."/>
            <person name="Hugenholtz P."/>
            <person name="Woyke T."/>
            <person name="Wu D."/>
            <person name="Tindall B."/>
            <person name="Pomrenke H."/>
            <person name="Brambilla E."/>
            <person name="Klenk H.-P."/>
            <person name="Eisen J.A."/>
        </authorList>
    </citation>
    <scope>NUCLEOTIDE SEQUENCE [LARGE SCALE GENOMIC DNA]</scope>
    <source>
        <strain evidence="8">ATCC 35273 / DSM 5150 / MD-1</strain>
    </source>
</reference>
<dbReference type="GO" id="GO:0072344">
    <property type="term" value="P:rescue of stalled ribosome"/>
    <property type="evidence" value="ECO:0007669"/>
    <property type="project" value="UniProtKB-UniRule"/>
</dbReference>
<dbReference type="InterPro" id="IPR008532">
    <property type="entry name" value="NFACT_RNA-bd"/>
</dbReference>
<dbReference type="GO" id="GO:0000049">
    <property type="term" value="F:tRNA binding"/>
    <property type="evidence" value="ECO:0007669"/>
    <property type="project" value="UniProtKB-UniRule"/>
</dbReference>
<dbReference type="InterPro" id="IPR051608">
    <property type="entry name" value="RQC_Subunit_NEMF"/>
</dbReference>
<evidence type="ECO:0000256" key="4">
    <source>
        <dbReference type="ARBA" id="ARBA00022917"/>
    </source>
</evidence>
<comment type="similarity">
    <text evidence="5">Belongs to the NEMF family.</text>
</comment>
<dbReference type="GO" id="GO:1990112">
    <property type="term" value="C:RQC complex"/>
    <property type="evidence" value="ECO:0007669"/>
    <property type="project" value="TreeGrafter"/>
</dbReference>
<evidence type="ECO:0000259" key="6">
    <source>
        <dbReference type="Pfam" id="PF05670"/>
    </source>
</evidence>
<organism evidence="7 8">
    <name type="scientific">Halobacteroides halobius (strain ATCC 35273 / DSM 5150 / MD-1)</name>
    <dbReference type="NCBI Taxonomy" id="748449"/>
    <lineage>
        <taxon>Bacteria</taxon>
        <taxon>Bacillati</taxon>
        <taxon>Bacillota</taxon>
        <taxon>Clostridia</taxon>
        <taxon>Halanaerobiales</taxon>
        <taxon>Halobacteroidaceae</taxon>
        <taxon>Halobacteroides</taxon>
    </lineage>
</organism>
<dbReference type="Gene3D" id="1.10.8.50">
    <property type="match status" value="1"/>
</dbReference>
<comment type="function">
    <text evidence="5">Key component of the ribosome quality control system (RQC), a ribosome-associated complex that mediates the extraction of incompletely synthesized nascent chains from stalled ribosomes and their subsequent degradation. RqcH recruits Ala-charged tRNA, and with RqcP directs the elongation of stalled nascent chains on 50S ribosomal subunits, leading to non-templated C-terminal alanine extensions (Ala tail). The Ala tail promotes nascent chain degradation. May add between 1 and at least 8 Ala residues. Binds to stalled 50S ribosomal subunits.</text>
</comment>
<dbReference type="eggNOG" id="COG1293">
    <property type="taxonomic scope" value="Bacteria"/>
</dbReference>
<accession>L0K958</accession>
<evidence type="ECO:0000256" key="3">
    <source>
        <dbReference type="ARBA" id="ARBA00022884"/>
    </source>
</evidence>
<evidence type="ECO:0000256" key="2">
    <source>
        <dbReference type="ARBA" id="ARBA00022730"/>
    </source>
</evidence>
<keyword evidence="4 5" id="KW-0648">Protein biosynthesis</keyword>
<evidence type="ECO:0000313" key="8">
    <source>
        <dbReference type="Proteomes" id="UP000010880"/>
    </source>
</evidence>
<dbReference type="GO" id="GO:0019843">
    <property type="term" value="F:rRNA binding"/>
    <property type="evidence" value="ECO:0007669"/>
    <property type="project" value="UniProtKB-UniRule"/>
</dbReference>
<dbReference type="KEGG" id="hhl:Halha_0923"/>
<name>L0K958_HALHC</name>
<keyword evidence="5" id="KW-0175">Coiled coil</keyword>
<keyword evidence="3 5" id="KW-0694">RNA-binding</keyword>
<protein>
    <recommendedName>
        <fullName evidence="5">Rqc2 homolog RqcH</fullName>
        <shortName evidence="5">RqcH</shortName>
    </recommendedName>
</protein>
<evidence type="ECO:0000256" key="5">
    <source>
        <dbReference type="HAMAP-Rule" id="MF_00844"/>
    </source>
</evidence>
<sequence>MALDGVTLAAIKTELQNKLIGGRVDKIYQPKENLLTIRIRQPGENIKLLISANPQNPRIHITEQDFDNPYQPPTFCMLLRKHLQSGRIKEINQPNFERILEIIIQYKNNQGELVDKKLVIELMGRHSNIILTKPDEQILDCIKRVTKKISRYRELLPGKDYNPPPQQGKKNPLTADFNQFKEVLSDNLNKDKMYRIIMNNYRGIGPLIGQEIVHRAGFNPQQELIKPKEIDNLWSAFNDIFNKIKNEKFNPTLVLDKENNLKEYEAFKLKQFDLPQESFTSVNQLLDYYFTNRIIQKKVNRLTNKMNNIIRDNIENIKKKYSKVRGQLKGAKNADKHQLKGELITANIYQLEKGQNKVTLQNYYNNNQEVTIELDPELTPAENAQRYFEKYEKAKKSVKYLRREAKKAKAEFEYLQQVEVNINQSETLAELQEIEKELVQEGYIKEQKQNNNKQNDKLPPLKFASTAGYDILVGRNNRQNDGLTKKIANNQDTWVHVKDLPGSHTIIRNHTGKKIPEETLLEAAQIAAFYSKGRKSSNVPVDYTKVKYVKKAKGAKPGMVYYENQNTLYVTPDKNLVEQLKKDN</sequence>
<dbReference type="EMBL" id="CP003359">
    <property type="protein sequence ID" value="AGB40884.1"/>
    <property type="molecule type" value="Genomic_DNA"/>
</dbReference>
<dbReference type="PATRIC" id="fig|748449.3.peg.878"/>
<dbReference type="GO" id="GO:0043023">
    <property type="term" value="F:ribosomal large subunit binding"/>
    <property type="evidence" value="ECO:0007669"/>
    <property type="project" value="UniProtKB-UniRule"/>
</dbReference>
<dbReference type="RefSeq" id="WP_015326609.1">
    <property type="nucleotide sequence ID" value="NC_019978.1"/>
</dbReference>
<evidence type="ECO:0000313" key="7">
    <source>
        <dbReference type="EMBL" id="AGB40884.1"/>
    </source>
</evidence>
<dbReference type="Proteomes" id="UP000010880">
    <property type="component" value="Chromosome"/>
</dbReference>
<proteinExistence type="inferred from homology"/>
<dbReference type="HAMAP" id="MF_00844_B">
    <property type="entry name" value="RqcH_B"/>
    <property type="match status" value="1"/>
</dbReference>
<dbReference type="FunFam" id="2.30.310.10:FF:000004">
    <property type="entry name" value="Fibronectin-binding protein A"/>
    <property type="match status" value="1"/>
</dbReference>
<feature type="coiled-coil region" evidence="5">
    <location>
        <begin position="391"/>
        <end position="435"/>
    </location>
</feature>
<dbReference type="PANTHER" id="PTHR15239">
    <property type="entry name" value="NUCLEAR EXPORT MEDIATOR FACTOR NEMF"/>
    <property type="match status" value="1"/>
</dbReference>
<keyword evidence="8" id="KW-1185">Reference proteome</keyword>
<dbReference type="HOGENOM" id="CLU_022481_2_1_9"/>
<dbReference type="Pfam" id="PF05670">
    <property type="entry name" value="NFACT-R_1"/>
    <property type="match status" value="1"/>
</dbReference>
<dbReference type="STRING" id="748449.Halha_0923"/>
<dbReference type="OrthoDB" id="9766163at2"/>